<dbReference type="Proteomes" id="UP001590950">
    <property type="component" value="Unassembled WGS sequence"/>
</dbReference>
<comment type="caution">
    <text evidence="2">The sequence shown here is derived from an EMBL/GenBank/DDBJ whole genome shotgun (WGS) entry which is preliminary data.</text>
</comment>
<accession>A0ABR3ZVU5</accession>
<evidence type="ECO:0000313" key="3">
    <source>
        <dbReference type="Proteomes" id="UP001590950"/>
    </source>
</evidence>
<dbReference type="Gene3D" id="3.80.10.10">
    <property type="entry name" value="Ribonuclease Inhibitor"/>
    <property type="match status" value="1"/>
</dbReference>
<reference evidence="2 3" key="1">
    <citation type="submission" date="2024-09" db="EMBL/GenBank/DDBJ databases">
        <title>Rethinking Asexuality: The Enigmatic Case of Functional Sexual Genes in Lepraria (Stereocaulaceae).</title>
        <authorList>
            <person name="Doellman M."/>
            <person name="Sun Y."/>
            <person name="Barcenas-Pena A."/>
            <person name="Lumbsch H.T."/>
            <person name="Grewe F."/>
        </authorList>
    </citation>
    <scope>NUCLEOTIDE SEQUENCE [LARGE SCALE GENOMIC DNA]</scope>
    <source>
        <strain evidence="2 3">Mercado 3170</strain>
    </source>
</reference>
<gene>
    <name evidence="2" type="ORF">N7G274_009449</name>
</gene>
<feature type="region of interest" description="Disordered" evidence="1">
    <location>
        <begin position="526"/>
        <end position="550"/>
    </location>
</feature>
<name>A0ABR3ZVU5_9LECA</name>
<organism evidence="2 3">
    <name type="scientific">Stereocaulon virgatum</name>
    <dbReference type="NCBI Taxonomy" id="373712"/>
    <lineage>
        <taxon>Eukaryota</taxon>
        <taxon>Fungi</taxon>
        <taxon>Dikarya</taxon>
        <taxon>Ascomycota</taxon>
        <taxon>Pezizomycotina</taxon>
        <taxon>Lecanoromycetes</taxon>
        <taxon>OSLEUM clade</taxon>
        <taxon>Lecanoromycetidae</taxon>
        <taxon>Lecanorales</taxon>
        <taxon>Lecanorineae</taxon>
        <taxon>Stereocaulaceae</taxon>
        <taxon>Stereocaulon</taxon>
    </lineage>
</organism>
<dbReference type="EMBL" id="JBEFKJ010000037">
    <property type="protein sequence ID" value="KAL2037724.1"/>
    <property type="molecule type" value="Genomic_DNA"/>
</dbReference>
<dbReference type="InterPro" id="IPR032675">
    <property type="entry name" value="LRR_dom_sf"/>
</dbReference>
<sequence length="550" mass="60978">MKLLSHIRSRTRLKVIDDTKSATRHSPESTFSSSWAATPNPTAKFPPVLLEQLLSYVCPHSRDDTYISCEESMVDGGCMLCDMRDLSQCALVNRQWSNAAENLLYHNVRIDAVHYCDREDELAEKRRQPSFMGRGNSSDYPRDTAQQRLQLFSRAVRDNISLANRVQFLKTPYMTREGCMADLARTVSVLRNLRYVDLPDGFYSDEPLSNILKQEVQQCADIKYMKYTGGAESNFQVLGHSRHWRNLEALELSHLAIEPSTILEVCTTLTALREVKLAHLAMLDDSVFGPSMNGSLPPLAKLTLQDIPNISVDGLVSYLSQRDAKETLKTLIIENTGILPSELHRILASAPYLTRLDIIESVARSLPSSALPPLASRSLRTIHYEISDANNSPRGLQTPSDSYYAYLSSSILKGSLPSLSNLYALSSTLPVLLVPPTRLSGNRIGNVPAPLVTGITRPLNVHTKTISEMEWDLTLVLPPTSLNQRPSATNMGPMGLNSPALSPHWRDKGRDSVIVGNGFGGFLTVPTEETWSESPKGKKKGRQDSGAWMG</sequence>
<protein>
    <recommendedName>
        <fullName evidence="4">F-box domain-containing protein</fullName>
    </recommendedName>
</protein>
<evidence type="ECO:0000313" key="2">
    <source>
        <dbReference type="EMBL" id="KAL2037724.1"/>
    </source>
</evidence>
<evidence type="ECO:0000256" key="1">
    <source>
        <dbReference type="SAM" id="MobiDB-lite"/>
    </source>
</evidence>
<evidence type="ECO:0008006" key="4">
    <source>
        <dbReference type="Google" id="ProtNLM"/>
    </source>
</evidence>
<dbReference type="SUPFAM" id="SSF52047">
    <property type="entry name" value="RNI-like"/>
    <property type="match status" value="1"/>
</dbReference>
<keyword evidence="3" id="KW-1185">Reference proteome</keyword>
<proteinExistence type="predicted"/>